<protein>
    <submittedName>
        <fullName evidence="6">TetR/AcrR family transcriptional regulator</fullName>
    </submittedName>
</protein>
<dbReference type="PANTHER" id="PTHR47506:SF1">
    <property type="entry name" value="HTH-TYPE TRANSCRIPTIONAL REGULATOR YJDC"/>
    <property type="match status" value="1"/>
</dbReference>
<evidence type="ECO:0000256" key="4">
    <source>
        <dbReference type="PROSITE-ProRule" id="PRU00335"/>
    </source>
</evidence>
<evidence type="ECO:0000256" key="3">
    <source>
        <dbReference type="ARBA" id="ARBA00023163"/>
    </source>
</evidence>
<dbReference type="Proteomes" id="UP000318833">
    <property type="component" value="Unassembled WGS sequence"/>
</dbReference>
<keyword evidence="2 4" id="KW-0238">DNA-binding</keyword>
<evidence type="ECO:0000256" key="1">
    <source>
        <dbReference type="ARBA" id="ARBA00023015"/>
    </source>
</evidence>
<dbReference type="InterPro" id="IPR001647">
    <property type="entry name" value="HTH_TetR"/>
</dbReference>
<dbReference type="Gene3D" id="1.10.357.10">
    <property type="entry name" value="Tetracycline Repressor, domain 2"/>
    <property type="match status" value="1"/>
</dbReference>
<evidence type="ECO:0000259" key="5">
    <source>
        <dbReference type="PROSITE" id="PS50977"/>
    </source>
</evidence>
<feature type="DNA-binding region" description="H-T-H motif" evidence="4">
    <location>
        <begin position="25"/>
        <end position="44"/>
    </location>
</feature>
<dbReference type="Pfam" id="PF00440">
    <property type="entry name" value="TetR_N"/>
    <property type="match status" value="1"/>
</dbReference>
<dbReference type="GO" id="GO:0003677">
    <property type="term" value="F:DNA binding"/>
    <property type="evidence" value="ECO:0007669"/>
    <property type="project" value="UniProtKB-UniRule"/>
</dbReference>
<dbReference type="PROSITE" id="PS50977">
    <property type="entry name" value="HTH_TETR_2"/>
    <property type="match status" value="1"/>
</dbReference>
<comment type="caution">
    <text evidence="6">The sequence shown here is derived from an EMBL/GenBank/DDBJ whole genome shotgun (WGS) entry which is preliminary data.</text>
</comment>
<keyword evidence="1" id="KW-0805">Transcription regulation</keyword>
<evidence type="ECO:0000256" key="2">
    <source>
        <dbReference type="ARBA" id="ARBA00023125"/>
    </source>
</evidence>
<evidence type="ECO:0000313" key="7">
    <source>
        <dbReference type="Proteomes" id="UP000318833"/>
    </source>
</evidence>
<reference evidence="6 7" key="1">
    <citation type="submission" date="2019-07" db="EMBL/GenBank/DDBJ databases">
        <title>The draft genome sequence of Aquimarina algiphila M91.</title>
        <authorList>
            <person name="Meng X."/>
        </authorList>
    </citation>
    <scope>NUCLEOTIDE SEQUENCE [LARGE SCALE GENOMIC DNA]</scope>
    <source>
        <strain evidence="6 7">M91</strain>
    </source>
</reference>
<dbReference type="AlphaFoldDB" id="A0A554VFH1"/>
<dbReference type="InterPro" id="IPR036271">
    <property type="entry name" value="Tet_transcr_reg_TetR-rel_C_sf"/>
</dbReference>
<proteinExistence type="predicted"/>
<accession>A0A554VFH1</accession>
<dbReference type="InterPro" id="IPR009057">
    <property type="entry name" value="Homeodomain-like_sf"/>
</dbReference>
<dbReference type="EMBL" id="VLNR01000052">
    <property type="protein sequence ID" value="TSE05988.1"/>
    <property type="molecule type" value="Genomic_DNA"/>
</dbReference>
<organism evidence="6 7">
    <name type="scientific">Aquimarina algiphila</name>
    <dbReference type="NCBI Taxonomy" id="2047982"/>
    <lineage>
        <taxon>Bacteria</taxon>
        <taxon>Pseudomonadati</taxon>
        <taxon>Bacteroidota</taxon>
        <taxon>Flavobacteriia</taxon>
        <taxon>Flavobacteriales</taxon>
        <taxon>Flavobacteriaceae</taxon>
        <taxon>Aquimarina</taxon>
    </lineage>
</organism>
<name>A0A554VFH1_9FLAO</name>
<keyword evidence="3" id="KW-0804">Transcription</keyword>
<dbReference type="OrthoDB" id="9809772at2"/>
<keyword evidence="7" id="KW-1185">Reference proteome</keyword>
<sequence length="182" mass="21049">MSDKRIEILDLAENLIRTKGYNAFSYRDISGPLQIKNAAVHYHFPKKSDLGEEIIQRTRKKFQLKNKEWSHYSPQRRLDNFIALYEENQSLNLVCLVGALGSSYESLPENMQNNLSEMSREIRIWMMELLKEGLAKKEFNFAEKPNEKADLIIASLLSSLILDKVIRENIFKSVKASILKGV</sequence>
<gene>
    <name evidence="6" type="ORF">FOF46_21170</name>
</gene>
<evidence type="ECO:0000313" key="6">
    <source>
        <dbReference type="EMBL" id="TSE05988.1"/>
    </source>
</evidence>
<feature type="domain" description="HTH tetR-type" evidence="5">
    <location>
        <begin position="2"/>
        <end position="62"/>
    </location>
</feature>
<dbReference type="PANTHER" id="PTHR47506">
    <property type="entry name" value="TRANSCRIPTIONAL REGULATORY PROTEIN"/>
    <property type="match status" value="1"/>
</dbReference>
<dbReference type="RefSeq" id="WP_143917820.1">
    <property type="nucleotide sequence ID" value="NZ_CANLFO010000003.1"/>
</dbReference>
<dbReference type="SUPFAM" id="SSF46689">
    <property type="entry name" value="Homeodomain-like"/>
    <property type="match status" value="1"/>
</dbReference>
<dbReference type="SUPFAM" id="SSF48498">
    <property type="entry name" value="Tetracyclin repressor-like, C-terminal domain"/>
    <property type="match status" value="1"/>
</dbReference>